<dbReference type="SUPFAM" id="SSF47095">
    <property type="entry name" value="HMG-box"/>
    <property type="match status" value="1"/>
</dbReference>
<dbReference type="OrthoDB" id="2322751at2759"/>
<dbReference type="Proteomes" id="UP000022910">
    <property type="component" value="Unassembled WGS sequence"/>
</dbReference>
<evidence type="ECO:0000313" key="2">
    <source>
        <dbReference type="Proteomes" id="UP000022910"/>
    </source>
</evidence>
<sequence length="173" mass="20246">MSKPVRHMNAFICYRKDNIDHGSKLKMTDYSRFIAPKWQDESDLFKRKYYQAAAKDYVEKEMASGGNGTTIKSFEQFGNIAFVNETPICHGVNLRDDDDSQNSDQYFYDNRNNDIKQETVPIINEEDLFKEFTIDSDFYYIQEPIDISKQTMIPSSKLDLFDNIDKSNNNDKN</sequence>
<dbReference type="HOGENOM" id="CLU_1548419_0_0_1"/>
<name>A0A015JZR7_RHIIW</name>
<accession>A0A015JZR7</accession>
<keyword evidence="2" id="KW-1185">Reference proteome</keyword>
<dbReference type="EMBL" id="JEMT01014970">
    <property type="protein sequence ID" value="EXX72870.1"/>
    <property type="molecule type" value="Genomic_DNA"/>
</dbReference>
<comment type="caution">
    <text evidence="1">The sequence shown here is derived from an EMBL/GenBank/DDBJ whole genome shotgun (WGS) entry which is preliminary data.</text>
</comment>
<proteinExistence type="predicted"/>
<reference evidence="1 2" key="1">
    <citation type="submission" date="2014-02" db="EMBL/GenBank/DDBJ databases">
        <title>Single nucleus genome sequencing reveals high similarity among nuclei of an endomycorrhizal fungus.</title>
        <authorList>
            <person name="Lin K."/>
            <person name="Geurts R."/>
            <person name="Zhang Z."/>
            <person name="Limpens E."/>
            <person name="Saunders D.G."/>
            <person name="Mu D."/>
            <person name="Pang E."/>
            <person name="Cao H."/>
            <person name="Cha H."/>
            <person name="Lin T."/>
            <person name="Zhou Q."/>
            <person name="Shang Y."/>
            <person name="Li Y."/>
            <person name="Ivanov S."/>
            <person name="Sharma T."/>
            <person name="Velzen R.V."/>
            <person name="Ruijter N.D."/>
            <person name="Aanen D.K."/>
            <person name="Win J."/>
            <person name="Kamoun S."/>
            <person name="Bisseling T."/>
            <person name="Huang S."/>
        </authorList>
    </citation>
    <scope>NUCLEOTIDE SEQUENCE [LARGE SCALE GENOMIC DNA]</scope>
    <source>
        <strain evidence="2">DAOM197198w</strain>
    </source>
</reference>
<evidence type="ECO:0008006" key="3">
    <source>
        <dbReference type="Google" id="ProtNLM"/>
    </source>
</evidence>
<dbReference type="AlphaFoldDB" id="A0A015JZR7"/>
<dbReference type="Gene3D" id="1.10.30.10">
    <property type="entry name" value="High mobility group box domain"/>
    <property type="match status" value="1"/>
</dbReference>
<protein>
    <recommendedName>
        <fullName evidence="3">MATA-HMG</fullName>
    </recommendedName>
</protein>
<dbReference type="InterPro" id="IPR036910">
    <property type="entry name" value="HMG_box_dom_sf"/>
</dbReference>
<organism evidence="1 2">
    <name type="scientific">Rhizophagus irregularis (strain DAOM 197198w)</name>
    <name type="common">Glomus intraradices</name>
    <dbReference type="NCBI Taxonomy" id="1432141"/>
    <lineage>
        <taxon>Eukaryota</taxon>
        <taxon>Fungi</taxon>
        <taxon>Fungi incertae sedis</taxon>
        <taxon>Mucoromycota</taxon>
        <taxon>Glomeromycotina</taxon>
        <taxon>Glomeromycetes</taxon>
        <taxon>Glomerales</taxon>
        <taxon>Glomeraceae</taxon>
        <taxon>Rhizophagus</taxon>
    </lineage>
</organism>
<gene>
    <name evidence="1" type="ORF">RirG_065260</name>
</gene>
<evidence type="ECO:0000313" key="1">
    <source>
        <dbReference type="EMBL" id="EXX72870.1"/>
    </source>
</evidence>